<dbReference type="InterPro" id="IPR008927">
    <property type="entry name" value="6-PGluconate_DH-like_C_sf"/>
</dbReference>
<dbReference type="Proteomes" id="UP000306602">
    <property type="component" value="Unassembled WGS sequence"/>
</dbReference>
<evidence type="ECO:0000256" key="1">
    <source>
        <dbReference type="ARBA" id="ARBA00023002"/>
    </source>
</evidence>
<reference evidence="6 7" key="1">
    <citation type="submission" date="2019-04" db="EMBL/GenBank/DDBJ databases">
        <title>Shimia ponticola sp. nov., isolated from seawater.</title>
        <authorList>
            <person name="Kim Y.-O."/>
            <person name="Yoon J.-H."/>
        </authorList>
    </citation>
    <scope>NUCLEOTIDE SEQUENCE [LARGE SCALE GENOMIC DNA]</scope>
    <source>
        <strain evidence="6 7">MYP11</strain>
    </source>
</reference>
<dbReference type="InterPro" id="IPR015815">
    <property type="entry name" value="HIBADH-related"/>
</dbReference>
<accession>A0A4S4NF68</accession>
<keyword evidence="7" id="KW-1185">Reference proteome</keyword>
<dbReference type="InterPro" id="IPR006115">
    <property type="entry name" value="6PGDH_NADP-bd"/>
</dbReference>
<evidence type="ECO:0000256" key="3">
    <source>
        <dbReference type="PIRSR" id="PIRSR000103-1"/>
    </source>
</evidence>
<organism evidence="6 7">
    <name type="scientific">Aliishimia ponticola</name>
    <dbReference type="NCBI Taxonomy" id="2499833"/>
    <lineage>
        <taxon>Bacteria</taxon>
        <taxon>Pseudomonadati</taxon>
        <taxon>Pseudomonadota</taxon>
        <taxon>Alphaproteobacteria</taxon>
        <taxon>Rhodobacterales</taxon>
        <taxon>Paracoccaceae</taxon>
        <taxon>Aliishimia</taxon>
    </lineage>
</organism>
<feature type="active site" evidence="3">
    <location>
        <position position="171"/>
    </location>
</feature>
<protein>
    <submittedName>
        <fullName evidence="6">NAD(P)-dependent oxidoreductase</fullName>
    </submittedName>
</protein>
<keyword evidence="1" id="KW-0560">Oxidoreductase</keyword>
<feature type="domain" description="6-phosphogluconate dehydrogenase NADP-binding" evidence="4">
    <location>
        <begin position="6"/>
        <end position="159"/>
    </location>
</feature>
<proteinExistence type="predicted"/>
<dbReference type="SUPFAM" id="SSF48179">
    <property type="entry name" value="6-phosphogluconate dehydrogenase C-terminal domain-like"/>
    <property type="match status" value="1"/>
</dbReference>
<dbReference type="InterPro" id="IPR013328">
    <property type="entry name" value="6PGD_dom2"/>
</dbReference>
<dbReference type="Pfam" id="PF03446">
    <property type="entry name" value="NAD_binding_2"/>
    <property type="match status" value="1"/>
</dbReference>
<dbReference type="EMBL" id="SRKY01000001">
    <property type="protein sequence ID" value="THH38212.1"/>
    <property type="molecule type" value="Genomic_DNA"/>
</dbReference>
<dbReference type="GO" id="GO:0051287">
    <property type="term" value="F:NAD binding"/>
    <property type="evidence" value="ECO:0007669"/>
    <property type="project" value="InterPro"/>
</dbReference>
<gene>
    <name evidence="6" type="ORF">E4Z66_01145</name>
</gene>
<dbReference type="RefSeq" id="WP_136461104.1">
    <property type="nucleotide sequence ID" value="NZ_SRKY01000001.1"/>
</dbReference>
<dbReference type="AlphaFoldDB" id="A0A4S4NF68"/>
<sequence>MTLPALGLIGAGMMGSGMGRCLLAAGYPLALSVHKRRDHLAPLFAAGATEAPSLAALAGDADVLLTCLPKAETVLAIADEIIPHLRAGQIWIDTSTATPDVAETLGPRLAKRGALFVDAPVTGGPPQAQDGTLAALVGCKADDFPALRPLIGAYAKIVRRCGDPGRGYAAKLLNNMVTQGTLLLLADAFHCAGKLGVDADALHEVMQSGAARSGTLEKAVTPALQGKYDGAQFTIENAAKDLRYGRDLIADLAPARAPIAAALADRLDALVAAGRGPDFVSTMLDPARP</sequence>
<keyword evidence="2" id="KW-0520">NAD</keyword>
<feature type="domain" description="3-hydroxyisobutyrate dehydrogenase-like NAD-binding" evidence="5">
    <location>
        <begin position="165"/>
        <end position="278"/>
    </location>
</feature>
<dbReference type="SUPFAM" id="SSF51735">
    <property type="entry name" value="NAD(P)-binding Rossmann-fold domains"/>
    <property type="match status" value="1"/>
</dbReference>
<dbReference type="InterPro" id="IPR029154">
    <property type="entry name" value="HIBADH-like_NADP-bd"/>
</dbReference>
<evidence type="ECO:0000259" key="5">
    <source>
        <dbReference type="Pfam" id="PF14833"/>
    </source>
</evidence>
<dbReference type="OrthoDB" id="9812907at2"/>
<comment type="caution">
    <text evidence="6">The sequence shown here is derived from an EMBL/GenBank/DDBJ whole genome shotgun (WGS) entry which is preliminary data.</text>
</comment>
<evidence type="ECO:0000259" key="4">
    <source>
        <dbReference type="Pfam" id="PF03446"/>
    </source>
</evidence>
<dbReference type="GO" id="GO:0050661">
    <property type="term" value="F:NADP binding"/>
    <property type="evidence" value="ECO:0007669"/>
    <property type="project" value="InterPro"/>
</dbReference>
<dbReference type="PIRSF" id="PIRSF000103">
    <property type="entry name" value="HIBADH"/>
    <property type="match status" value="1"/>
</dbReference>
<dbReference type="InterPro" id="IPR036291">
    <property type="entry name" value="NAD(P)-bd_dom_sf"/>
</dbReference>
<dbReference type="Gene3D" id="1.10.1040.10">
    <property type="entry name" value="N-(1-d-carboxylethyl)-l-norvaline Dehydrogenase, domain 2"/>
    <property type="match status" value="1"/>
</dbReference>
<dbReference type="PANTHER" id="PTHR43060:SF15">
    <property type="entry name" value="3-HYDROXYISOBUTYRATE DEHYDROGENASE-LIKE 1, MITOCHONDRIAL-RELATED"/>
    <property type="match status" value="1"/>
</dbReference>
<evidence type="ECO:0000256" key="2">
    <source>
        <dbReference type="ARBA" id="ARBA00023027"/>
    </source>
</evidence>
<dbReference type="Pfam" id="PF14833">
    <property type="entry name" value="NAD_binding_11"/>
    <property type="match status" value="1"/>
</dbReference>
<dbReference type="Gene3D" id="3.40.50.720">
    <property type="entry name" value="NAD(P)-binding Rossmann-like Domain"/>
    <property type="match status" value="1"/>
</dbReference>
<evidence type="ECO:0000313" key="7">
    <source>
        <dbReference type="Proteomes" id="UP000306602"/>
    </source>
</evidence>
<dbReference type="GO" id="GO:0016491">
    <property type="term" value="F:oxidoreductase activity"/>
    <property type="evidence" value="ECO:0007669"/>
    <property type="project" value="UniProtKB-KW"/>
</dbReference>
<evidence type="ECO:0000313" key="6">
    <source>
        <dbReference type="EMBL" id="THH38212.1"/>
    </source>
</evidence>
<name>A0A4S4NF68_9RHOB</name>
<dbReference type="PANTHER" id="PTHR43060">
    <property type="entry name" value="3-HYDROXYISOBUTYRATE DEHYDROGENASE-LIKE 1, MITOCHONDRIAL-RELATED"/>
    <property type="match status" value="1"/>
</dbReference>